<dbReference type="AlphaFoldDB" id="G9ABB0"/>
<dbReference type="Proteomes" id="UP000007735">
    <property type="component" value="Chromosome"/>
</dbReference>
<dbReference type="HOGENOM" id="CLU_1128345_0_0_5"/>
<dbReference type="eggNOG" id="ENOG5033AC0">
    <property type="taxonomic scope" value="Bacteria"/>
</dbReference>
<sequence>MSDPSLDWRLFRSAFCLHRYQHHDPVQPHLCVDGTAGMTEALVRSICAEFDVEIVPANVFPMPGQTRAVATMCRILRKHGEGHFRLVMTTLAETKDNQGLIDEHSLGAVSDLVRACPEWVEKRTSEWLEWWDKLPLGWIMYSVSHLRGVSQQRHALAGAIYHRLWVMAQESMTGKGATDKLRKRVGEANTLERRIELGRRLIKIKADLPHGHFGPWVRDKSGLSPATAHNYMRLAREADQQERAAA</sequence>
<organism evidence="1 2">
    <name type="scientific">Sinorhizobium fredii (strain HH103)</name>
    <dbReference type="NCBI Taxonomy" id="1117943"/>
    <lineage>
        <taxon>Bacteria</taxon>
        <taxon>Pseudomonadati</taxon>
        <taxon>Pseudomonadota</taxon>
        <taxon>Alphaproteobacteria</taxon>
        <taxon>Hyphomicrobiales</taxon>
        <taxon>Rhizobiaceae</taxon>
        <taxon>Sinorhizobium/Ensifer group</taxon>
        <taxon>Sinorhizobium</taxon>
    </lineage>
</organism>
<evidence type="ECO:0008006" key="3">
    <source>
        <dbReference type="Google" id="ProtNLM"/>
    </source>
</evidence>
<proteinExistence type="predicted"/>
<dbReference type="Pfam" id="PF11300">
    <property type="entry name" value="DUF3102"/>
    <property type="match status" value="1"/>
</dbReference>
<dbReference type="EMBL" id="HE616890">
    <property type="protein sequence ID" value="CCE97201.1"/>
    <property type="molecule type" value="Genomic_DNA"/>
</dbReference>
<evidence type="ECO:0000313" key="2">
    <source>
        <dbReference type="Proteomes" id="UP000007735"/>
    </source>
</evidence>
<reference evidence="1 2" key="1">
    <citation type="journal article" date="2012" name="J. Bacteriol.">
        <title>Genome sequence of the soybean symbiont Sinorhizobium fredii HH103.</title>
        <authorList>
            <person name="Weidner S."/>
            <person name="Becker A."/>
            <person name="Bonilla I."/>
            <person name="Jaenicke S."/>
            <person name="Lloret J."/>
            <person name="Margaret I."/>
            <person name="Puhler A."/>
            <person name="Ruiz-Sainz J.E."/>
            <person name="Schneiker-Bekel S."/>
            <person name="Szczepanowski R."/>
            <person name="Vinardell J.M."/>
            <person name="Zehner S."/>
            <person name="Gottfert M."/>
        </authorList>
    </citation>
    <scope>NUCLEOTIDE SEQUENCE [LARGE SCALE GENOMIC DNA]</scope>
    <source>
        <strain evidence="1 2">HH103</strain>
    </source>
</reference>
<gene>
    <name evidence="1" type="ordered locus">SFHH103_02706</name>
</gene>
<dbReference type="InterPro" id="IPR021451">
    <property type="entry name" value="DUF3102"/>
</dbReference>
<evidence type="ECO:0000313" key="1">
    <source>
        <dbReference type="EMBL" id="CCE97201.1"/>
    </source>
</evidence>
<protein>
    <recommendedName>
        <fullName evidence="3">DUF3102 domain-containing protein</fullName>
    </recommendedName>
</protein>
<name>G9ABB0_SINF1</name>
<dbReference type="KEGG" id="sfh:SFHH103_02706"/>
<dbReference type="PATRIC" id="fig|380.5.peg.2876"/>
<accession>G9ABB0</accession>